<dbReference type="GO" id="GO:0005634">
    <property type="term" value="C:nucleus"/>
    <property type="evidence" value="ECO:0007669"/>
    <property type="project" value="UniProtKB-SubCell"/>
</dbReference>
<reference evidence="6" key="1">
    <citation type="journal article" date="2023" name="bioRxiv">
        <title>Scaffold-level genome assemblies of two parasitoid biocontrol wasps reveal the parthenogenesis mechanism and an associated novel virus.</title>
        <authorList>
            <person name="Inwood S."/>
            <person name="Skelly J."/>
            <person name="Guhlin J."/>
            <person name="Harrop T."/>
            <person name="Goldson S."/>
            <person name="Dearden P."/>
        </authorList>
    </citation>
    <scope>NUCLEOTIDE SEQUENCE</scope>
    <source>
        <strain evidence="6">Irish</strain>
        <tissue evidence="6">Whole body</tissue>
    </source>
</reference>
<sequence>MDTYTQQLDPITGKYLTLYLYTDVENTPELRKKILAGELLCCILKTALIIDPFQVVVAANKAVLREREKKLVTKSLFTEILYSISSSTNISLSLTKFGIHDNDKNIIVALIHNEDDKELLAEQILCHIKGKLTPIEQLPNFNDIVLIKKIYKINEDELKVSSLSDSIVSRIGGDYPVSLK</sequence>
<dbReference type="PANTHER" id="PTHR15840">
    <property type="entry name" value="CGI-121 FAMILY MEMBER"/>
    <property type="match status" value="1"/>
</dbReference>
<evidence type="ECO:0000256" key="2">
    <source>
        <dbReference type="ARBA" id="ARBA00005546"/>
    </source>
</evidence>
<dbReference type="EMBL" id="JAQQBS010000002">
    <property type="protein sequence ID" value="KAK0173736.1"/>
    <property type="molecule type" value="Genomic_DNA"/>
</dbReference>
<protein>
    <submittedName>
        <fullName evidence="6">Uncharacterized protein</fullName>
    </submittedName>
</protein>
<accession>A0AA39FQH3</accession>
<gene>
    <name evidence="6" type="ORF">PV328_006887</name>
</gene>
<name>A0AA39FQH3_9HYME</name>
<evidence type="ECO:0000256" key="1">
    <source>
        <dbReference type="ARBA" id="ARBA00004123"/>
    </source>
</evidence>
<dbReference type="NCBIfam" id="NF011465">
    <property type="entry name" value="PRK14886.1-1"/>
    <property type="match status" value="1"/>
</dbReference>
<comment type="subcellular location">
    <subcellularLocation>
        <location evidence="1">Nucleus</location>
    </subcellularLocation>
</comment>
<dbReference type="GO" id="GO:0002949">
    <property type="term" value="P:tRNA threonylcarbamoyladenosine modification"/>
    <property type="evidence" value="ECO:0007669"/>
    <property type="project" value="TreeGrafter"/>
</dbReference>
<dbReference type="SUPFAM" id="SSF143870">
    <property type="entry name" value="PF0523-like"/>
    <property type="match status" value="1"/>
</dbReference>
<evidence type="ECO:0000256" key="4">
    <source>
        <dbReference type="ARBA" id="ARBA00023242"/>
    </source>
</evidence>
<dbReference type="Gene3D" id="3.30.2380.10">
    <property type="entry name" value="CGI121/TPRKB"/>
    <property type="match status" value="1"/>
</dbReference>
<dbReference type="Pfam" id="PF08617">
    <property type="entry name" value="CGI-121"/>
    <property type="match status" value="1"/>
</dbReference>
<proteinExistence type="inferred from homology"/>
<keyword evidence="4 5" id="KW-0539">Nucleus</keyword>
<dbReference type="AlphaFoldDB" id="A0AA39FQH3"/>
<evidence type="ECO:0000313" key="6">
    <source>
        <dbReference type="EMBL" id="KAK0173736.1"/>
    </source>
</evidence>
<reference evidence="6" key="2">
    <citation type="submission" date="2023-03" db="EMBL/GenBank/DDBJ databases">
        <authorList>
            <person name="Inwood S.N."/>
            <person name="Skelly J.G."/>
            <person name="Guhlin J."/>
            <person name="Harrop T.W.R."/>
            <person name="Goldson S.G."/>
            <person name="Dearden P.K."/>
        </authorList>
    </citation>
    <scope>NUCLEOTIDE SEQUENCE</scope>
    <source>
        <strain evidence="6">Irish</strain>
        <tissue evidence="6">Whole body</tissue>
    </source>
</reference>
<evidence type="ECO:0000256" key="3">
    <source>
        <dbReference type="ARBA" id="ARBA00022694"/>
    </source>
</evidence>
<comment type="similarity">
    <text evidence="2 5">Belongs to the CGI121/TPRKB family.</text>
</comment>
<dbReference type="Proteomes" id="UP001168990">
    <property type="component" value="Unassembled WGS sequence"/>
</dbReference>
<keyword evidence="3" id="KW-0819">tRNA processing</keyword>
<organism evidence="6 7">
    <name type="scientific">Microctonus aethiopoides</name>
    <dbReference type="NCBI Taxonomy" id="144406"/>
    <lineage>
        <taxon>Eukaryota</taxon>
        <taxon>Metazoa</taxon>
        <taxon>Ecdysozoa</taxon>
        <taxon>Arthropoda</taxon>
        <taxon>Hexapoda</taxon>
        <taxon>Insecta</taxon>
        <taxon>Pterygota</taxon>
        <taxon>Neoptera</taxon>
        <taxon>Endopterygota</taxon>
        <taxon>Hymenoptera</taxon>
        <taxon>Apocrita</taxon>
        <taxon>Ichneumonoidea</taxon>
        <taxon>Braconidae</taxon>
        <taxon>Euphorinae</taxon>
        <taxon>Microctonus</taxon>
    </lineage>
</organism>
<dbReference type="PANTHER" id="PTHR15840:SF10">
    <property type="entry name" value="EKC_KEOPS COMPLEX SUBUNIT TPRKB"/>
    <property type="match status" value="1"/>
</dbReference>
<dbReference type="GO" id="GO:0005829">
    <property type="term" value="C:cytosol"/>
    <property type="evidence" value="ECO:0007669"/>
    <property type="project" value="TreeGrafter"/>
</dbReference>
<evidence type="ECO:0000256" key="5">
    <source>
        <dbReference type="RuleBase" id="RU004398"/>
    </source>
</evidence>
<dbReference type="GO" id="GO:0000408">
    <property type="term" value="C:EKC/KEOPS complex"/>
    <property type="evidence" value="ECO:0007669"/>
    <property type="project" value="TreeGrafter"/>
</dbReference>
<evidence type="ECO:0000313" key="7">
    <source>
        <dbReference type="Proteomes" id="UP001168990"/>
    </source>
</evidence>
<dbReference type="InterPro" id="IPR013926">
    <property type="entry name" value="CGI121/TPRKB"/>
</dbReference>
<dbReference type="InterPro" id="IPR036504">
    <property type="entry name" value="CGI121/TPRKB_sf"/>
</dbReference>
<comment type="caution">
    <text evidence="6">The sequence shown here is derived from an EMBL/GenBank/DDBJ whole genome shotgun (WGS) entry which is preliminary data.</text>
</comment>
<keyword evidence="7" id="KW-1185">Reference proteome</keyword>